<comment type="caution">
    <text evidence="5">The sequence shown here is derived from an EMBL/GenBank/DDBJ whole genome shotgun (WGS) entry which is preliminary data.</text>
</comment>
<dbReference type="Proteomes" id="UP000477750">
    <property type="component" value="Unassembled WGS sequence"/>
</dbReference>
<organism evidence="5 6">
    <name type="scientific">Glycomyces albidus</name>
    <dbReference type="NCBI Taxonomy" id="2656774"/>
    <lineage>
        <taxon>Bacteria</taxon>
        <taxon>Bacillati</taxon>
        <taxon>Actinomycetota</taxon>
        <taxon>Actinomycetes</taxon>
        <taxon>Glycomycetales</taxon>
        <taxon>Glycomycetaceae</taxon>
        <taxon>Glycomyces</taxon>
    </lineage>
</organism>
<name>A0A6L5G1K7_9ACTN</name>
<keyword evidence="6" id="KW-1185">Reference proteome</keyword>
<dbReference type="EMBL" id="WIAO01000001">
    <property type="protein sequence ID" value="MQM24044.1"/>
    <property type="molecule type" value="Genomic_DNA"/>
</dbReference>
<dbReference type="AlphaFoldDB" id="A0A6L5G1K7"/>
<dbReference type="PANTHER" id="PTHR43408">
    <property type="entry name" value="FMN REDUCTASE (NADPH)"/>
    <property type="match status" value="1"/>
</dbReference>
<dbReference type="SUPFAM" id="SSF52218">
    <property type="entry name" value="Flavoproteins"/>
    <property type="match status" value="1"/>
</dbReference>
<sequence length="172" mass="17570">MAVTTVVGNPKRLSRTLAAAEAAAAAIAGAEPRTAPIDLAELYLDGIEPPHEGFEAALARVRGAQVLVVGTPVYKASYTGLLKLFLDQLPPSALEGTVAVPVTIAAAAEHRFLADLQLRPVLAELGASLPVPSLALRESELPELDAHLAKWTGAHLPALAAAAGRAGVGVPA</sequence>
<gene>
    <name evidence="5" type="ORF">GFD30_00415</name>
</gene>
<dbReference type="PANTHER" id="PTHR43408:SF2">
    <property type="entry name" value="FMN REDUCTASE (NADPH)"/>
    <property type="match status" value="1"/>
</dbReference>
<feature type="domain" description="NADPH-dependent FMN reductase-like" evidence="4">
    <location>
        <begin position="1"/>
        <end position="130"/>
    </location>
</feature>
<proteinExistence type="predicted"/>
<dbReference type="InterPro" id="IPR051814">
    <property type="entry name" value="NAD(P)H-dep_FMN_reductase"/>
</dbReference>
<dbReference type="Gene3D" id="3.40.50.360">
    <property type="match status" value="1"/>
</dbReference>
<evidence type="ECO:0000259" key="4">
    <source>
        <dbReference type="Pfam" id="PF03358"/>
    </source>
</evidence>
<dbReference type="GO" id="GO:0016491">
    <property type="term" value="F:oxidoreductase activity"/>
    <property type="evidence" value="ECO:0007669"/>
    <property type="project" value="UniProtKB-KW"/>
</dbReference>
<reference evidence="5 6" key="1">
    <citation type="submission" date="2019-10" db="EMBL/GenBank/DDBJ databases">
        <title>Glycomyces albidus sp. nov., a novel actinomycete isolated from rhizosphere soil of wheat (Triticum aestivum L.).</title>
        <authorList>
            <person name="Qian L."/>
        </authorList>
    </citation>
    <scope>NUCLEOTIDE SEQUENCE [LARGE SCALE GENOMIC DNA]</scope>
    <source>
        <strain evidence="5 6">NEAU-7082</strain>
    </source>
</reference>
<keyword evidence="1" id="KW-0285">Flavoprotein</keyword>
<accession>A0A6L5G1K7</accession>
<evidence type="ECO:0000313" key="5">
    <source>
        <dbReference type="EMBL" id="MQM24044.1"/>
    </source>
</evidence>
<keyword evidence="3" id="KW-0560">Oxidoreductase</keyword>
<evidence type="ECO:0000256" key="2">
    <source>
        <dbReference type="ARBA" id="ARBA00022643"/>
    </source>
</evidence>
<evidence type="ECO:0000256" key="3">
    <source>
        <dbReference type="ARBA" id="ARBA00023002"/>
    </source>
</evidence>
<evidence type="ECO:0000313" key="6">
    <source>
        <dbReference type="Proteomes" id="UP000477750"/>
    </source>
</evidence>
<dbReference type="InterPro" id="IPR005025">
    <property type="entry name" value="FMN_Rdtase-like_dom"/>
</dbReference>
<dbReference type="Pfam" id="PF03358">
    <property type="entry name" value="FMN_red"/>
    <property type="match status" value="1"/>
</dbReference>
<keyword evidence="2" id="KW-0288">FMN</keyword>
<protein>
    <submittedName>
        <fullName evidence="5">NADPH-dependent oxidoreductase</fullName>
    </submittedName>
</protein>
<evidence type="ECO:0000256" key="1">
    <source>
        <dbReference type="ARBA" id="ARBA00022630"/>
    </source>
</evidence>
<dbReference type="InterPro" id="IPR029039">
    <property type="entry name" value="Flavoprotein-like_sf"/>
</dbReference>